<dbReference type="KEGG" id="mros:EHO51_11745"/>
<dbReference type="CDD" id="cd06661">
    <property type="entry name" value="GGCT_like"/>
    <property type="match status" value="1"/>
</dbReference>
<dbReference type="AlphaFoldDB" id="A0A3G8M5V2"/>
<keyword evidence="2" id="KW-0808">Transferase</keyword>
<sequence>MRVPLYFAYGSNMDAAAMAGRCPRSRLLGRGRLAGFRTILMPSGFVSVATDRRMSVHGVLWDVAVGDVAALDRYEDVAHGLYAKKNLPILREPVGSVLALTYVGARPDLGAAPRGYFEAVIAAARAQALPGPYVDYLSSLLSAPQSGRRS</sequence>
<dbReference type="RefSeq" id="WP_124739054.1">
    <property type="nucleotide sequence ID" value="NZ_CP034086.1"/>
</dbReference>
<dbReference type="Pfam" id="PF13772">
    <property type="entry name" value="AIG2_2"/>
    <property type="match status" value="1"/>
</dbReference>
<evidence type="ECO:0000313" key="3">
    <source>
        <dbReference type="Proteomes" id="UP000273982"/>
    </source>
</evidence>
<dbReference type="PANTHER" id="PTHR12935:SF0">
    <property type="entry name" value="GAMMA-GLUTAMYLCYCLOTRANSFERASE"/>
    <property type="match status" value="1"/>
</dbReference>
<dbReference type="Gene3D" id="3.10.490.10">
    <property type="entry name" value="Gamma-glutamyl cyclotransferase-like"/>
    <property type="match status" value="1"/>
</dbReference>
<dbReference type="InterPro" id="IPR013024">
    <property type="entry name" value="GGCT-like"/>
</dbReference>
<proteinExistence type="predicted"/>
<evidence type="ECO:0000313" key="2">
    <source>
        <dbReference type="EMBL" id="AZG77353.1"/>
    </source>
</evidence>
<accession>A0A3G8M5V2</accession>
<name>A0A3G8M5V2_9HYPH</name>
<evidence type="ECO:0000256" key="1">
    <source>
        <dbReference type="ARBA" id="ARBA00023239"/>
    </source>
</evidence>
<dbReference type="Proteomes" id="UP000273982">
    <property type="component" value="Chromosome"/>
</dbReference>
<dbReference type="EMBL" id="CP034086">
    <property type="protein sequence ID" value="AZG77353.1"/>
    <property type="molecule type" value="Genomic_DNA"/>
</dbReference>
<gene>
    <name evidence="2" type="ORF">EHO51_11745</name>
</gene>
<dbReference type="InterPro" id="IPR036568">
    <property type="entry name" value="GGCT-like_sf"/>
</dbReference>
<dbReference type="GO" id="GO:0016740">
    <property type="term" value="F:transferase activity"/>
    <property type="evidence" value="ECO:0007669"/>
    <property type="project" value="UniProtKB-KW"/>
</dbReference>
<dbReference type="SUPFAM" id="SSF110857">
    <property type="entry name" value="Gamma-glutamyl cyclotransferase-like"/>
    <property type="match status" value="1"/>
</dbReference>
<dbReference type="PANTHER" id="PTHR12935">
    <property type="entry name" value="GAMMA-GLUTAMYLCYCLOTRANSFERASE"/>
    <property type="match status" value="1"/>
</dbReference>
<keyword evidence="1" id="KW-0456">Lyase</keyword>
<dbReference type="InterPro" id="IPR017939">
    <property type="entry name" value="G-Glutamylcylcotransferase"/>
</dbReference>
<protein>
    <submittedName>
        <fullName evidence="2">Gamma-glutamylcyclotransferase</fullName>
    </submittedName>
</protein>
<reference evidence="2 3" key="1">
    <citation type="submission" date="2018-11" db="EMBL/GenBank/DDBJ databases">
        <title>Genome squencing of methanotrophic bacteria isolated from alkaline groundwater in Korea.</title>
        <authorList>
            <person name="Nguyen L.N."/>
        </authorList>
    </citation>
    <scope>NUCLEOTIDE SEQUENCE [LARGE SCALE GENOMIC DNA]</scope>
    <source>
        <strain evidence="2 3">GW6</strain>
    </source>
</reference>
<organism evidence="2 3">
    <name type="scientific">Methylocystis rosea</name>
    <dbReference type="NCBI Taxonomy" id="173366"/>
    <lineage>
        <taxon>Bacteria</taxon>
        <taxon>Pseudomonadati</taxon>
        <taxon>Pseudomonadota</taxon>
        <taxon>Alphaproteobacteria</taxon>
        <taxon>Hyphomicrobiales</taxon>
        <taxon>Methylocystaceae</taxon>
        <taxon>Methylocystis</taxon>
    </lineage>
</organism>
<dbReference type="GO" id="GO:0003839">
    <property type="term" value="F:gamma-glutamylcyclotransferase activity"/>
    <property type="evidence" value="ECO:0007669"/>
    <property type="project" value="InterPro"/>
</dbReference>